<dbReference type="EMBL" id="OCNF01000001">
    <property type="protein sequence ID" value="SOD64751.1"/>
    <property type="molecule type" value="Genomic_DNA"/>
</dbReference>
<evidence type="ECO:0000256" key="4">
    <source>
        <dbReference type="ARBA" id="ARBA00023172"/>
    </source>
</evidence>
<dbReference type="Gene3D" id="1.20.1440.120">
    <property type="entry name" value="Recombination protein O, C-terminal domain"/>
    <property type="match status" value="1"/>
</dbReference>
<reference evidence="9 10" key="1">
    <citation type="submission" date="2017-09" db="EMBL/GenBank/DDBJ databases">
        <authorList>
            <person name="Ehlers B."/>
            <person name="Leendertz F.H."/>
        </authorList>
    </citation>
    <scope>NUCLEOTIDE SEQUENCE [LARGE SCALE GENOMIC DNA]</scope>
    <source>
        <strain evidence="9 10">DSM 16848</strain>
    </source>
</reference>
<comment type="similarity">
    <text evidence="1 7">Belongs to the RecO family.</text>
</comment>
<keyword evidence="3 7" id="KW-0227">DNA damage</keyword>
<dbReference type="InterPro" id="IPR022572">
    <property type="entry name" value="DNA_rep/recomb_RecO_N"/>
</dbReference>
<feature type="domain" description="DNA replication/recombination mediator RecO N-terminal" evidence="8">
    <location>
        <begin position="9"/>
        <end position="81"/>
    </location>
</feature>
<evidence type="ECO:0000313" key="10">
    <source>
        <dbReference type="Proteomes" id="UP000219669"/>
    </source>
</evidence>
<dbReference type="GO" id="GO:0006302">
    <property type="term" value="P:double-strand break repair"/>
    <property type="evidence" value="ECO:0007669"/>
    <property type="project" value="TreeGrafter"/>
</dbReference>
<protein>
    <recommendedName>
        <fullName evidence="2 7">DNA repair protein RecO</fullName>
    </recommendedName>
    <alternativeName>
        <fullName evidence="6 7">Recombination protein O</fullName>
    </alternativeName>
</protein>
<evidence type="ECO:0000256" key="5">
    <source>
        <dbReference type="ARBA" id="ARBA00023204"/>
    </source>
</evidence>
<evidence type="ECO:0000256" key="3">
    <source>
        <dbReference type="ARBA" id="ARBA00022763"/>
    </source>
</evidence>
<keyword evidence="4 7" id="KW-0233">DNA recombination</keyword>
<dbReference type="PANTHER" id="PTHR33991">
    <property type="entry name" value="DNA REPAIR PROTEIN RECO"/>
    <property type="match status" value="1"/>
</dbReference>
<dbReference type="InterPro" id="IPR042242">
    <property type="entry name" value="RecO_C"/>
</dbReference>
<dbReference type="Pfam" id="PF02565">
    <property type="entry name" value="RecO_C"/>
    <property type="match status" value="1"/>
</dbReference>
<dbReference type="GO" id="GO:0006310">
    <property type="term" value="P:DNA recombination"/>
    <property type="evidence" value="ECO:0007669"/>
    <property type="project" value="UniProtKB-UniRule"/>
</dbReference>
<dbReference type="Pfam" id="PF11967">
    <property type="entry name" value="RecO_N"/>
    <property type="match status" value="1"/>
</dbReference>
<dbReference type="InterPro" id="IPR003717">
    <property type="entry name" value="RecO"/>
</dbReference>
<evidence type="ECO:0000256" key="6">
    <source>
        <dbReference type="ARBA" id="ARBA00033409"/>
    </source>
</evidence>
<dbReference type="GO" id="GO:0043590">
    <property type="term" value="C:bacterial nucleoid"/>
    <property type="evidence" value="ECO:0007669"/>
    <property type="project" value="TreeGrafter"/>
</dbReference>
<dbReference type="OrthoDB" id="9804792at2"/>
<dbReference type="PANTHER" id="PTHR33991:SF1">
    <property type="entry name" value="DNA REPAIR PROTEIN RECO"/>
    <property type="match status" value="1"/>
</dbReference>
<dbReference type="InterPro" id="IPR012340">
    <property type="entry name" value="NA-bd_OB-fold"/>
</dbReference>
<evidence type="ECO:0000256" key="2">
    <source>
        <dbReference type="ARBA" id="ARBA00021310"/>
    </source>
</evidence>
<keyword evidence="10" id="KW-1185">Reference proteome</keyword>
<dbReference type="Gene3D" id="2.40.50.140">
    <property type="entry name" value="Nucleic acid-binding proteins"/>
    <property type="match status" value="1"/>
</dbReference>
<keyword evidence="5 7" id="KW-0234">DNA repair</keyword>
<dbReference type="InterPro" id="IPR037278">
    <property type="entry name" value="ARFGAP/RecO"/>
</dbReference>
<name>A0A286E1I3_9NEIS</name>
<evidence type="ECO:0000256" key="1">
    <source>
        <dbReference type="ARBA" id="ARBA00007452"/>
    </source>
</evidence>
<dbReference type="NCBIfam" id="TIGR00613">
    <property type="entry name" value="reco"/>
    <property type="match status" value="1"/>
</dbReference>
<proteinExistence type="inferred from homology"/>
<evidence type="ECO:0000259" key="8">
    <source>
        <dbReference type="Pfam" id="PF11967"/>
    </source>
</evidence>
<dbReference type="RefSeq" id="WP_097113112.1">
    <property type="nucleotide sequence ID" value="NZ_CP083931.1"/>
</dbReference>
<accession>A0A286E1I3</accession>
<dbReference type="SUPFAM" id="SSF57863">
    <property type="entry name" value="ArfGap/RecO-like zinc finger"/>
    <property type="match status" value="1"/>
</dbReference>
<organism evidence="9 10">
    <name type="scientific">Alysiella filiformis DSM 16848</name>
    <dbReference type="NCBI Taxonomy" id="1120981"/>
    <lineage>
        <taxon>Bacteria</taxon>
        <taxon>Pseudomonadati</taxon>
        <taxon>Pseudomonadota</taxon>
        <taxon>Betaproteobacteria</taxon>
        <taxon>Neisseriales</taxon>
        <taxon>Neisseriaceae</taxon>
        <taxon>Alysiella</taxon>
    </lineage>
</organism>
<evidence type="ECO:0000256" key="7">
    <source>
        <dbReference type="HAMAP-Rule" id="MF_00201"/>
    </source>
</evidence>
<dbReference type="SUPFAM" id="SSF50249">
    <property type="entry name" value="Nucleic acid-binding proteins"/>
    <property type="match status" value="1"/>
</dbReference>
<sequence>MSQTHRINHQPAFVLSSHPWRENSLRVELFSRDYGRVGVLARSARTRGSELRGVLVPFVPISVSWFGKEDWKTLHKAEWLGGWQLAQDKSLFSALYLNELLLKLTAREDPHPDIYHALHQTMREVCTQPEHSLALRQFEYTALKSLGWLPDFERDEWGDAVLPEKWYRVLPEHGLECLPNPIAQDNVVQGELLLHLAQQNLSATHVQAASRLMRKLIAFRVPELQSRLILQQLQQFKNQFSL</sequence>
<dbReference type="AlphaFoldDB" id="A0A286E1I3"/>
<evidence type="ECO:0000313" key="9">
    <source>
        <dbReference type="EMBL" id="SOD64751.1"/>
    </source>
</evidence>
<comment type="function">
    <text evidence="7">Involved in DNA repair and RecF pathway recombination.</text>
</comment>
<dbReference type="Proteomes" id="UP000219669">
    <property type="component" value="Unassembled WGS sequence"/>
</dbReference>
<dbReference type="HAMAP" id="MF_00201">
    <property type="entry name" value="RecO"/>
    <property type="match status" value="1"/>
</dbReference>
<gene>
    <name evidence="7" type="primary">recO</name>
    <name evidence="9" type="ORF">SAMN02746062_00016</name>
</gene>